<dbReference type="InterPro" id="IPR009326">
    <property type="entry name" value="DUF984"/>
</dbReference>
<dbReference type="AlphaFoldDB" id="A0A6H0SHC8"/>
<evidence type="ECO:0000313" key="2">
    <source>
        <dbReference type="EMBL" id="QIV86913.1"/>
    </source>
</evidence>
<dbReference type="PANTHER" id="PTHR39203">
    <property type="entry name" value="CYTOPLASMIC PROTEIN-RELATED"/>
    <property type="match status" value="1"/>
</dbReference>
<protein>
    <submittedName>
        <fullName evidence="2">ASCH domain-containing protein</fullName>
    </submittedName>
</protein>
<dbReference type="CDD" id="cd06553">
    <property type="entry name" value="ASCH_Ef3133_like"/>
    <property type="match status" value="1"/>
</dbReference>
<feature type="domain" description="ASCH" evidence="1">
    <location>
        <begin position="41"/>
        <end position="170"/>
    </location>
</feature>
<dbReference type="SUPFAM" id="SSF88697">
    <property type="entry name" value="PUA domain-like"/>
    <property type="match status" value="1"/>
</dbReference>
<dbReference type="Proteomes" id="UP000502331">
    <property type="component" value="Chromosome"/>
</dbReference>
<dbReference type="SMART" id="SM01022">
    <property type="entry name" value="ASCH"/>
    <property type="match status" value="1"/>
</dbReference>
<dbReference type="RefSeq" id="WP_172511739.1">
    <property type="nucleotide sequence ID" value="NZ_CP032549.1"/>
</dbReference>
<evidence type="ECO:0000259" key="1">
    <source>
        <dbReference type="SMART" id="SM01022"/>
    </source>
</evidence>
<organism evidence="2 3">
    <name type="scientific">Glutamicibacter mishrai</name>
    <dbReference type="NCBI Taxonomy" id="1775880"/>
    <lineage>
        <taxon>Bacteria</taxon>
        <taxon>Bacillati</taxon>
        <taxon>Actinomycetota</taxon>
        <taxon>Actinomycetes</taxon>
        <taxon>Micrococcales</taxon>
        <taxon>Micrococcaceae</taxon>
        <taxon>Glutamicibacter</taxon>
    </lineage>
</organism>
<dbReference type="Pfam" id="PF04266">
    <property type="entry name" value="ASCH"/>
    <property type="match status" value="1"/>
</dbReference>
<proteinExistence type="predicted"/>
<name>A0A6H0SHC8_9MICC</name>
<dbReference type="EMBL" id="CP032549">
    <property type="protein sequence ID" value="QIV86913.1"/>
    <property type="molecule type" value="Genomic_DNA"/>
</dbReference>
<dbReference type="PIRSF" id="PIRSF021320">
    <property type="entry name" value="DUF984"/>
    <property type="match status" value="1"/>
</dbReference>
<sequence length="176" mass="19773">MTEKTVEALPPVNTEAAAKMWAGYLASRGISEDQAPRHVAESFGDHPALADELLNEILHGSKRATSSLASEYAHYDERIPEPEDHCIICDGAGEPRAILRVTSVQRGSFFDVDEQFAAAEGEGDLSLGYWRREHEKFWRRTQLSIGRQWSPDDTRKPGGELILERFEICWPGEFAD</sequence>
<reference evidence="2 3" key="1">
    <citation type="submission" date="2018-09" db="EMBL/GenBank/DDBJ databases">
        <title>Glutamicibacter mishrai S5-52T (LMG 29155T = KCTC 39846T).</title>
        <authorList>
            <person name="Das S.K."/>
        </authorList>
    </citation>
    <scope>NUCLEOTIDE SEQUENCE [LARGE SCALE GENOMIC DNA]</scope>
    <source>
        <strain evidence="2 3">S5-52</strain>
    </source>
</reference>
<dbReference type="InterPro" id="IPR007374">
    <property type="entry name" value="ASCH_domain"/>
</dbReference>
<accession>A0A6H0SHC8</accession>
<dbReference type="InterPro" id="IPR015947">
    <property type="entry name" value="PUA-like_sf"/>
</dbReference>
<dbReference type="Gene3D" id="3.10.400.10">
    <property type="entry name" value="Sulfate adenylyltransferase"/>
    <property type="match status" value="1"/>
</dbReference>
<keyword evidence="3" id="KW-1185">Reference proteome</keyword>
<evidence type="ECO:0000313" key="3">
    <source>
        <dbReference type="Proteomes" id="UP000502331"/>
    </source>
</evidence>
<dbReference type="PANTHER" id="PTHR39203:SF1">
    <property type="entry name" value="CYTOPLASMIC PROTEIN"/>
    <property type="match status" value="1"/>
</dbReference>
<gene>
    <name evidence="2" type="ORF">D3791_07080</name>
</gene>